<dbReference type="InterPro" id="IPR019734">
    <property type="entry name" value="TPR_rpt"/>
</dbReference>
<feature type="transmembrane region" description="Helical" evidence="2">
    <location>
        <begin position="323"/>
        <end position="346"/>
    </location>
</feature>
<evidence type="ECO:0000259" key="3">
    <source>
        <dbReference type="Pfam" id="PF19904"/>
    </source>
</evidence>
<gene>
    <name evidence="4" type="ORF">HDE69_003894</name>
</gene>
<dbReference type="Proteomes" id="UP000537718">
    <property type="component" value="Unassembled WGS sequence"/>
</dbReference>
<keyword evidence="2" id="KW-0812">Transmembrane</keyword>
<keyword evidence="2" id="KW-0472">Membrane</keyword>
<dbReference type="InterPro" id="IPR045957">
    <property type="entry name" value="DUF6377"/>
</dbReference>
<dbReference type="Pfam" id="PF19904">
    <property type="entry name" value="DUF6377"/>
    <property type="match status" value="1"/>
</dbReference>
<dbReference type="AlphaFoldDB" id="A0A7W8YVW5"/>
<evidence type="ECO:0000256" key="2">
    <source>
        <dbReference type="SAM" id="Phobius"/>
    </source>
</evidence>
<dbReference type="PROSITE" id="PS50005">
    <property type="entry name" value="TPR"/>
    <property type="match status" value="1"/>
</dbReference>
<accession>A0A7W8YVW5</accession>
<protein>
    <submittedName>
        <fullName evidence="4">Tetratricopeptide (TPR) repeat protein</fullName>
    </submittedName>
</protein>
<dbReference type="RefSeq" id="WP_183868866.1">
    <property type="nucleotide sequence ID" value="NZ_JACHCF010000010.1"/>
</dbReference>
<name>A0A7W8YVW5_9SPHI</name>
<feature type="domain" description="DUF6377" evidence="3">
    <location>
        <begin position="251"/>
        <end position="490"/>
    </location>
</feature>
<dbReference type="Gene3D" id="1.25.40.10">
    <property type="entry name" value="Tetratricopeptide repeat domain"/>
    <property type="match status" value="1"/>
</dbReference>
<organism evidence="4 5">
    <name type="scientific">Pedobacter cryoconitis</name>
    <dbReference type="NCBI Taxonomy" id="188932"/>
    <lineage>
        <taxon>Bacteria</taxon>
        <taxon>Pseudomonadati</taxon>
        <taxon>Bacteroidota</taxon>
        <taxon>Sphingobacteriia</taxon>
        <taxon>Sphingobacteriales</taxon>
        <taxon>Sphingobacteriaceae</taxon>
        <taxon>Pedobacter</taxon>
    </lineage>
</organism>
<evidence type="ECO:0000313" key="4">
    <source>
        <dbReference type="EMBL" id="MBB5622812.1"/>
    </source>
</evidence>
<feature type="repeat" description="TPR" evidence="1">
    <location>
        <begin position="259"/>
        <end position="292"/>
    </location>
</feature>
<dbReference type="InterPro" id="IPR011990">
    <property type="entry name" value="TPR-like_helical_dom_sf"/>
</dbReference>
<dbReference type="SMART" id="SM00028">
    <property type="entry name" value="TPR"/>
    <property type="match status" value="1"/>
</dbReference>
<keyword evidence="2" id="KW-1133">Transmembrane helix</keyword>
<sequence>MSQCISLILILLIFPFKVFSVTPADSLLTVLKTEIAGKERYDKKAEYKISKLRKAYQLSKKLDRVQEYKAAVALYEIFRDYQFDSTYLYARKLMQLSIAMHDKKKLAENRLRLGTTLITAGMFKETFDCLRETNPRLLDSTVKKSYYILYSWAYSDLAKYNDDKIYAPDDLRKKYLYLDSAISLCEPGTFEHAILEAQQQPKHGRNPSYYFLNLFKRKLSSHEEAMVVTGLSKYRRGQEKIRLLATAAINDLQTSTYRALALLNLGTALYEQGQIDEAYFFLQQALQQANKFGGRMQRYQVTHMLSTVAAVRDRLAAEERHLFLIYFSCIAGFAIIVTLLCFIVFIQLKKVRAAEQIIRETNRVLAGKNQQLWEAGRIKEEYIGYFFSELSRYIAKLDKLKINAQRKAKSGSVDELLRLLDQVDIPSERHEFFATFDRIFLKLFPDFVNAVNSMFGEEDRIRPKSTGALNAQLRIFALMRLGINKNEMIASILQYTVNTVYTYRFRAKSKALVTADDFEQQIMSIELASNEG</sequence>
<reference evidence="4 5" key="1">
    <citation type="submission" date="2020-08" db="EMBL/GenBank/DDBJ databases">
        <title>Genomic Encyclopedia of Type Strains, Phase IV (KMG-V): Genome sequencing to study the core and pangenomes of soil and plant-associated prokaryotes.</title>
        <authorList>
            <person name="Whitman W."/>
        </authorList>
    </citation>
    <scope>NUCLEOTIDE SEQUENCE [LARGE SCALE GENOMIC DNA]</scope>
    <source>
        <strain evidence="4 5">MP7CTX6</strain>
    </source>
</reference>
<comment type="caution">
    <text evidence="4">The sequence shown here is derived from an EMBL/GenBank/DDBJ whole genome shotgun (WGS) entry which is preliminary data.</text>
</comment>
<dbReference type="EMBL" id="JACHCF010000010">
    <property type="protein sequence ID" value="MBB5622812.1"/>
    <property type="molecule type" value="Genomic_DNA"/>
</dbReference>
<keyword evidence="1" id="KW-0802">TPR repeat</keyword>
<evidence type="ECO:0000313" key="5">
    <source>
        <dbReference type="Proteomes" id="UP000537718"/>
    </source>
</evidence>
<evidence type="ECO:0000256" key="1">
    <source>
        <dbReference type="PROSITE-ProRule" id="PRU00339"/>
    </source>
</evidence>
<proteinExistence type="predicted"/>